<dbReference type="EMBL" id="KC810034">
    <property type="protein sequence ID" value="AGO87475.1"/>
    <property type="molecule type" value="Genomic_DNA"/>
</dbReference>
<dbReference type="AlphaFoldDB" id="S4W8Z5"/>
<evidence type="ECO:0000313" key="1">
    <source>
        <dbReference type="EMBL" id="AGO87475.1"/>
    </source>
</evidence>
<sequence>MLHRAIQIILLEWRRCCLDNTAPCVGRFDGITHKSVLPDELYDKTLIKT</sequence>
<reference evidence="1" key="1">
    <citation type="submission" date="2013-03" db="EMBL/GenBank/DDBJ databases">
        <authorList>
            <person name="Ballestriero F."/>
        </authorList>
    </citation>
    <scope>NUCLEOTIDE SEQUENCE</scope>
</reference>
<organism evidence="1">
    <name type="scientific">uncultured bacterium B19D1_C12D4_E9D6</name>
    <dbReference type="NCBI Taxonomy" id="1329637"/>
    <lineage>
        <taxon>Bacteria</taxon>
        <taxon>environmental samples</taxon>
    </lineage>
</organism>
<accession>S4W8Z5</accession>
<proteinExistence type="predicted"/>
<name>S4W8Z5_9BACT</name>
<protein>
    <submittedName>
        <fullName evidence="1">Uncharacterized protein</fullName>
    </submittedName>
</protein>